<organism evidence="7 8">
    <name type="scientific">Segniliparus rotundus (strain ATCC BAA-972 / CDC 1076 / CIP 108378 / DSM 44985 / JCM 13578)</name>
    <dbReference type="NCBI Taxonomy" id="640132"/>
    <lineage>
        <taxon>Bacteria</taxon>
        <taxon>Bacillati</taxon>
        <taxon>Actinomycetota</taxon>
        <taxon>Actinomycetes</taxon>
        <taxon>Mycobacteriales</taxon>
        <taxon>Segniliparaceae</taxon>
        <taxon>Segniliparus</taxon>
    </lineage>
</organism>
<dbReference type="InterPro" id="IPR036271">
    <property type="entry name" value="Tet_transcr_reg_TetR-rel_C_sf"/>
</dbReference>
<evidence type="ECO:0000313" key="7">
    <source>
        <dbReference type="EMBL" id="ADG96705.1"/>
    </source>
</evidence>
<dbReference type="KEGG" id="srt:Srot_0216"/>
<proteinExistence type="predicted"/>
<sequence>MSPQPAAPRRTPGSRPASRGRLAKTDRRKLLLSAANDVFADSGFHKSSMEDIADRAGVSKPVLYQHFPSKLELYLTVLDGHVEELVLRVRQALRSTTDNNGRLIAAVRAFFDVIDNDTQGYKLIFNTDVMLPEVQSRISRATDACVDAVFDLVRQDSGLGLHQARMIAVGLVGLIQVSARHWQDTGQPIAKEEAVFAAVSLAWGGLSRVPKLD</sequence>
<dbReference type="InterPro" id="IPR023772">
    <property type="entry name" value="DNA-bd_HTH_TetR-type_CS"/>
</dbReference>
<keyword evidence="1" id="KW-0805">Transcription regulation</keyword>
<dbReference type="GO" id="GO:0000976">
    <property type="term" value="F:transcription cis-regulatory region binding"/>
    <property type="evidence" value="ECO:0007669"/>
    <property type="project" value="TreeGrafter"/>
</dbReference>
<dbReference type="PANTHER" id="PTHR30055">
    <property type="entry name" value="HTH-TYPE TRANSCRIPTIONAL REGULATOR RUTR"/>
    <property type="match status" value="1"/>
</dbReference>
<evidence type="ECO:0000256" key="3">
    <source>
        <dbReference type="ARBA" id="ARBA00023163"/>
    </source>
</evidence>
<dbReference type="GO" id="GO:0045892">
    <property type="term" value="P:negative regulation of DNA-templated transcription"/>
    <property type="evidence" value="ECO:0007669"/>
    <property type="project" value="UniProtKB-ARBA"/>
</dbReference>
<dbReference type="Gene3D" id="1.10.357.10">
    <property type="entry name" value="Tetracycline Repressor, domain 2"/>
    <property type="match status" value="1"/>
</dbReference>
<dbReference type="EMBL" id="CP001958">
    <property type="protein sequence ID" value="ADG96705.1"/>
    <property type="molecule type" value="Genomic_DNA"/>
</dbReference>
<dbReference type="InterPro" id="IPR009057">
    <property type="entry name" value="Homeodomain-like_sf"/>
</dbReference>
<dbReference type="PRINTS" id="PR00455">
    <property type="entry name" value="HTHTETR"/>
</dbReference>
<feature type="domain" description="HTH tetR-type" evidence="6">
    <location>
        <begin position="25"/>
        <end position="85"/>
    </location>
</feature>
<reference evidence="7 8" key="1">
    <citation type="journal article" date="2010" name="Stand. Genomic Sci.">
        <title>Complete genome sequence of Segniliparus rotundus type strain (CDC 1076).</title>
        <authorList>
            <person name="Sikorski J."/>
            <person name="Lapidus A."/>
            <person name="Copeland A."/>
            <person name="Misra M."/>
            <person name="Glavina Del Rio T."/>
            <person name="Nolan M."/>
            <person name="Lucas S."/>
            <person name="Chen F."/>
            <person name="Tice H."/>
            <person name="Cheng J.F."/>
            <person name="Jando M."/>
            <person name="Schneider S."/>
            <person name="Bruce D."/>
            <person name="Goodwin L."/>
            <person name="Pitluck S."/>
            <person name="Liolios K."/>
            <person name="Mikhailova N."/>
            <person name="Pati A."/>
            <person name="Ivanova N."/>
            <person name="Mavromatis K."/>
            <person name="Chen A."/>
            <person name="Palaniappan K."/>
            <person name="Chertkov O."/>
            <person name="Land M."/>
            <person name="Hauser L."/>
            <person name="Chang Y.J."/>
            <person name="Jeffries C.D."/>
            <person name="Brettin T."/>
            <person name="Detter J.C."/>
            <person name="Han C."/>
            <person name="Rohde M."/>
            <person name="Goker M."/>
            <person name="Bristow J."/>
            <person name="Eisen J.A."/>
            <person name="Markowitz V."/>
            <person name="Hugenholtz P."/>
            <person name="Kyrpides N.C."/>
            <person name="Klenk H.P."/>
        </authorList>
    </citation>
    <scope>NUCLEOTIDE SEQUENCE [LARGE SCALE GENOMIC DNA]</scope>
    <source>
        <strain evidence="8">ATCC BAA-972 / CDC 1076 / CIP 108378 / DSM 44985 / JCM 13578</strain>
    </source>
</reference>
<dbReference type="STRING" id="640132.Srot_0216"/>
<evidence type="ECO:0000256" key="2">
    <source>
        <dbReference type="ARBA" id="ARBA00023125"/>
    </source>
</evidence>
<evidence type="ECO:0000256" key="1">
    <source>
        <dbReference type="ARBA" id="ARBA00023015"/>
    </source>
</evidence>
<keyword evidence="2 4" id="KW-0238">DNA-binding</keyword>
<dbReference type="Pfam" id="PF00440">
    <property type="entry name" value="TetR_N"/>
    <property type="match status" value="1"/>
</dbReference>
<keyword evidence="3" id="KW-0804">Transcription</keyword>
<dbReference type="SUPFAM" id="SSF48498">
    <property type="entry name" value="Tetracyclin repressor-like, C-terminal domain"/>
    <property type="match status" value="1"/>
</dbReference>
<dbReference type="HOGENOM" id="CLU_069356_11_2_11"/>
<dbReference type="GO" id="GO:0003700">
    <property type="term" value="F:DNA-binding transcription factor activity"/>
    <property type="evidence" value="ECO:0007669"/>
    <property type="project" value="TreeGrafter"/>
</dbReference>
<evidence type="ECO:0000256" key="4">
    <source>
        <dbReference type="PROSITE-ProRule" id="PRU00335"/>
    </source>
</evidence>
<dbReference type="AlphaFoldDB" id="D6ZAG3"/>
<protein>
    <submittedName>
        <fullName evidence="7">Transcriptional regulator, TetR family</fullName>
    </submittedName>
</protein>
<dbReference type="InterPro" id="IPR050109">
    <property type="entry name" value="HTH-type_TetR-like_transc_reg"/>
</dbReference>
<gene>
    <name evidence="7" type="ordered locus">Srot_0216</name>
</gene>
<evidence type="ECO:0000256" key="5">
    <source>
        <dbReference type="SAM" id="MobiDB-lite"/>
    </source>
</evidence>
<dbReference type="FunFam" id="1.10.10.60:FF:000141">
    <property type="entry name" value="TetR family transcriptional regulator"/>
    <property type="match status" value="1"/>
</dbReference>
<dbReference type="RefSeq" id="WP_013137161.1">
    <property type="nucleotide sequence ID" value="NC_014168.1"/>
</dbReference>
<dbReference type="OrthoDB" id="70491at2"/>
<dbReference type="SUPFAM" id="SSF46689">
    <property type="entry name" value="Homeodomain-like"/>
    <property type="match status" value="1"/>
</dbReference>
<keyword evidence="8" id="KW-1185">Reference proteome</keyword>
<dbReference type="PROSITE" id="PS01081">
    <property type="entry name" value="HTH_TETR_1"/>
    <property type="match status" value="1"/>
</dbReference>
<evidence type="ECO:0000259" key="6">
    <source>
        <dbReference type="PROSITE" id="PS50977"/>
    </source>
</evidence>
<evidence type="ECO:0000313" key="8">
    <source>
        <dbReference type="Proteomes" id="UP000002247"/>
    </source>
</evidence>
<accession>D6ZAG3</accession>
<name>D6ZAG3_SEGRD</name>
<dbReference type="Proteomes" id="UP000002247">
    <property type="component" value="Chromosome"/>
</dbReference>
<feature type="region of interest" description="Disordered" evidence="5">
    <location>
        <begin position="1"/>
        <end position="21"/>
    </location>
</feature>
<dbReference type="eggNOG" id="COG1309">
    <property type="taxonomic scope" value="Bacteria"/>
</dbReference>
<dbReference type="PANTHER" id="PTHR30055:SF160">
    <property type="entry name" value="TRANSCRIPTIONAL REGULATORY PROTEIN (PROBABLY ASNC-FAMILY)-RELATED"/>
    <property type="match status" value="1"/>
</dbReference>
<feature type="DNA-binding region" description="H-T-H motif" evidence="4">
    <location>
        <begin position="48"/>
        <end position="67"/>
    </location>
</feature>
<dbReference type="InterPro" id="IPR001647">
    <property type="entry name" value="HTH_TetR"/>
</dbReference>
<dbReference type="PROSITE" id="PS50977">
    <property type="entry name" value="HTH_TETR_2"/>
    <property type="match status" value="1"/>
</dbReference>